<dbReference type="InterPro" id="IPR016187">
    <property type="entry name" value="CTDL_fold"/>
</dbReference>
<feature type="non-terminal residue" evidence="2">
    <location>
        <position position="1"/>
    </location>
</feature>
<keyword evidence="3" id="KW-1185">Reference proteome</keyword>
<dbReference type="Proteomes" id="UP000728032">
    <property type="component" value="Unassembled WGS sequence"/>
</dbReference>
<gene>
    <name evidence="2" type="ORF">ONB1V03_LOCUS8098</name>
</gene>
<proteinExistence type="predicted"/>
<dbReference type="Pfam" id="PF13540">
    <property type="entry name" value="RCC1_2"/>
    <property type="match status" value="1"/>
</dbReference>
<dbReference type="InterPro" id="IPR016186">
    <property type="entry name" value="C-type_lectin-like/link_sf"/>
</dbReference>
<dbReference type="InterPro" id="IPR009091">
    <property type="entry name" value="RCC1/BLIP-II"/>
</dbReference>
<dbReference type="Gene3D" id="2.130.10.30">
    <property type="entry name" value="Regulator of chromosome condensation 1/beta-lactamase-inhibitor protein II"/>
    <property type="match status" value="1"/>
</dbReference>
<dbReference type="SUPFAM" id="SSF56436">
    <property type="entry name" value="C-type lectin-like"/>
    <property type="match status" value="2"/>
</dbReference>
<name>A0A7R9QLZ4_9ACAR</name>
<dbReference type="Gene3D" id="3.10.100.10">
    <property type="entry name" value="Mannose-Binding Protein A, subunit A"/>
    <property type="match status" value="1"/>
</dbReference>
<accession>A0A7R9QLZ4</accession>
<dbReference type="SUPFAM" id="SSF50985">
    <property type="entry name" value="RCC1/BLIP-II"/>
    <property type="match status" value="1"/>
</dbReference>
<feature type="coiled-coil region" evidence="1">
    <location>
        <begin position="123"/>
        <end position="150"/>
    </location>
</feature>
<dbReference type="EMBL" id="OC919266">
    <property type="protein sequence ID" value="CAD7651014.1"/>
    <property type="molecule type" value="Genomic_DNA"/>
</dbReference>
<dbReference type="OrthoDB" id="6153550at2759"/>
<evidence type="ECO:0000313" key="3">
    <source>
        <dbReference type="Proteomes" id="UP000728032"/>
    </source>
</evidence>
<dbReference type="EMBL" id="CAJPVJ010004441">
    <property type="protein sequence ID" value="CAG2168611.1"/>
    <property type="molecule type" value="Genomic_DNA"/>
</dbReference>
<evidence type="ECO:0000313" key="2">
    <source>
        <dbReference type="EMBL" id="CAD7651014.1"/>
    </source>
</evidence>
<sequence>SKCYKILSENGNNDQATGNCTTLDARAQVIMIKDQSEQDFLTNILRQYNNMTNRVWAKYSRYTIFRNFDDPSDESCGPASCSMQISISTINFGKWYSEPTRRRGLIACDRPQEWTPILLSTALENVTQLLNSQQNTIDKQQEMLEKLSDNTVPIGFIYIQLPNQSKPINLWPLTNWSDVTQEYSGLFFRVEGGDSLPNWDDFNDNDRCCRQEYESCERPQEWTNTILSTALENVTQLVNSQQDTVPQTVPIGFIYMQLPNQSEPRHLWPQTNWTDVTSKYPGLLYRAESGDSLPFGQIQQANYSRIANLETVNLNTNSTDGVKSMELVEGNLYEALGNCSELDIGADVILIGDQDEQKFVERMFTPYTNISNRVWARYPRKSTFRNWEETPEARVCQPYPRKCPSTYPMHISISSVNYGIWYDEPGKRRALIACERPQEWTTLLLSTALENVTQLLNSQQNTIDKQQEMLEKLNTVPIGFIYIQLPYQSEPKHLWPAANWSDVSKEYSGLIFKVEGGDAPANMSEIDLADETSDDSTDSPVQMMGMGSNSYEYLGLGHNKPVKTPQIIPQLCHKHIQQFINGEDFVLAINDSNHVQHSLALTTDGQVFGWGRNSEGQLEALDYHTRPVRPNNFGLRP</sequence>
<keyword evidence="1" id="KW-0175">Coiled coil</keyword>
<organism evidence="2">
    <name type="scientific">Oppiella nova</name>
    <dbReference type="NCBI Taxonomy" id="334625"/>
    <lineage>
        <taxon>Eukaryota</taxon>
        <taxon>Metazoa</taxon>
        <taxon>Ecdysozoa</taxon>
        <taxon>Arthropoda</taxon>
        <taxon>Chelicerata</taxon>
        <taxon>Arachnida</taxon>
        <taxon>Acari</taxon>
        <taxon>Acariformes</taxon>
        <taxon>Sarcoptiformes</taxon>
        <taxon>Oribatida</taxon>
        <taxon>Brachypylina</taxon>
        <taxon>Oppioidea</taxon>
        <taxon>Oppiidae</taxon>
        <taxon>Oppiella</taxon>
    </lineage>
</organism>
<feature type="coiled-coil region" evidence="1">
    <location>
        <begin position="449"/>
        <end position="476"/>
    </location>
</feature>
<protein>
    <submittedName>
        <fullName evidence="2">Uncharacterized protein</fullName>
    </submittedName>
</protein>
<dbReference type="AlphaFoldDB" id="A0A7R9QLZ4"/>
<reference evidence="2" key="1">
    <citation type="submission" date="2020-11" db="EMBL/GenBank/DDBJ databases">
        <authorList>
            <person name="Tran Van P."/>
        </authorList>
    </citation>
    <scope>NUCLEOTIDE SEQUENCE</scope>
</reference>
<evidence type="ECO:0000256" key="1">
    <source>
        <dbReference type="SAM" id="Coils"/>
    </source>
</evidence>
<dbReference type="CDD" id="cd00037">
    <property type="entry name" value="CLECT"/>
    <property type="match status" value="1"/>
</dbReference>